<feature type="region of interest" description="Disordered" evidence="1">
    <location>
        <begin position="50"/>
        <end position="110"/>
    </location>
</feature>
<dbReference type="InParanoid" id="M4BI15"/>
<sequence length="110" mass="12336">MTAMLQEMCLITLETLRTIKFEDARGAAARCRRSLPRESLAVFRLHSRAHHYDAASSRPPPPLPRLHRSSSVQTPTRSMASSLSLPQRPRTHVWRTTAPTTDKSFNGTIG</sequence>
<evidence type="ECO:0000313" key="3">
    <source>
        <dbReference type="Proteomes" id="UP000011713"/>
    </source>
</evidence>
<dbReference type="EMBL" id="JH598278">
    <property type="status" value="NOT_ANNOTATED_CDS"/>
    <property type="molecule type" value="Genomic_DNA"/>
</dbReference>
<dbReference type="VEuPathDB" id="FungiDB:HpaG806041"/>
<reference evidence="2" key="2">
    <citation type="submission" date="2015-06" db="UniProtKB">
        <authorList>
            <consortium name="EnsemblProtists"/>
        </authorList>
    </citation>
    <scope>IDENTIFICATION</scope>
    <source>
        <strain evidence="2">Emoy2</strain>
    </source>
</reference>
<evidence type="ECO:0000313" key="2">
    <source>
        <dbReference type="EnsemblProtists" id="HpaP806041"/>
    </source>
</evidence>
<reference evidence="3" key="1">
    <citation type="journal article" date="2010" name="Science">
        <title>Signatures of adaptation to obligate biotrophy in the Hyaloperonospora arabidopsidis genome.</title>
        <authorList>
            <person name="Baxter L."/>
            <person name="Tripathy S."/>
            <person name="Ishaque N."/>
            <person name="Boot N."/>
            <person name="Cabral A."/>
            <person name="Kemen E."/>
            <person name="Thines M."/>
            <person name="Ah-Fong A."/>
            <person name="Anderson R."/>
            <person name="Badejoko W."/>
            <person name="Bittner-Eddy P."/>
            <person name="Boore J.L."/>
            <person name="Chibucos M.C."/>
            <person name="Coates M."/>
            <person name="Dehal P."/>
            <person name="Delehaunty K."/>
            <person name="Dong S."/>
            <person name="Downton P."/>
            <person name="Dumas B."/>
            <person name="Fabro G."/>
            <person name="Fronick C."/>
            <person name="Fuerstenberg S.I."/>
            <person name="Fulton L."/>
            <person name="Gaulin E."/>
            <person name="Govers F."/>
            <person name="Hughes L."/>
            <person name="Humphray S."/>
            <person name="Jiang R.H."/>
            <person name="Judelson H."/>
            <person name="Kamoun S."/>
            <person name="Kyung K."/>
            <person name="Meijer H."/>
            <person name="Minx P."/>
            <person name="Morris P."/>
            <person name="Nelson J."/>
            <person name="Phuntumart V."/>
            <person name="Qutob D."/>
            <person name="Rehmany A."/>
            <person name="Rougon-Cardoso A."/>
            <person name="Ryden P."/>
            <person name="Torto-Alalibo T."/>
            <person name="Studholme D."/>
            <person name="Wang Y."/>
            <person name="Win J."/>
            <person name="Wood J."/>
            <person name="Clifton S.W."/>
            <person name="Rogers J."/>
            <person name="Van den Ackerveken G."/>
            <person name="Jones J.D."/>
            <person name="McDowell J.M."/>
            <person name="Beynon J."/>
            <person name="Tyler B.M."/>
        </authorList>
    </citation>
    <scope>NUCLEOTIDE SEQUENCE [LARGE SCALE GENOMIC DNA]</scope>
    <source>
        <strain evidence="3">Emoy2</strain>
    </source>
</reference>
<feature type="compositionally biased region" description="Polar residues" evidence="1">
    <location>
        <begin position="97"/>
        <end position="110"/>
    </location>
</feature>
<keyword evidence="3" id="KW-1185">Reference proteome</keyword>
<organism evidence="2 3">
    <name type="scientific">Hyaloperonospora arabidopsidis (strain Emoy2)</name>
    <name type="common">Downy mildew agent</name>
    <name type="synonym">Peronospora arabidopsidis</name>
    <dbReference type="NCBI Taxonomy" id="559515"/>
    <lineage>
        <taxon>Eukaryota</taxon>
        <taxon>Sar</taxon>
        <taxon>Stramenopiles</taxon>
        <taxon>Oomycota</taxon>
        <taxon>Peronosporomycetes</taxon>
        <taxon>Peronosporales</taxon>
        <taxon>Peronosporaceae</taxon>
        <taxon>Hyaloperonospora</taxon>
    </lineage>
</organism>
<dbReference type="EnsemblProtists" id="HpaT806041">
    <property type="protein sequence ID" value="HpaP806041"/>
    <property type="gene ID" value="HpaG806041"/>
</dbReference>
<dbReference type="Proteomes" id="UP000011713">
    <property type="component" value="Unassembled WGS sequence"/>
</dbReference>
<dbReference type="AlphaFoldDB" id="M4BI15"/>
<evidence type="ECO:0000256" key="1">
    <source>
        <dbReference type="SAM" id="MobiDB-lite"/>
    </source>
</evidence>
<proteinExistence type="predicted"/>
<feature type="compositionally biased region" description="Polar residues" evidence="1">
    <location>
        <begin position="72"/>
        <end position="85"/>
    </location>
</feature>
<protein>
    <submittedName>
        <fullName evidence="2">Uncharacterized protein</fullName>
    </submittedName>
</protein>
<accession>M4BI15</accession>
<name>M4BI15_HYAAE</name>
<dbReference type="HOGENOM" id="CLU_2175927_0_0_1"/>